<proteinExistence type="inferred from homology"/>
<dbReference type="PROSITE" id="PS51194">
    <property type="entry name" value="HELICASE_CTER"/>
    <property type="match status" value="1"/>
</dbReference>
<name>A0A926CZW1_9FIRM</name>
<keyword evidence="3 12" id="KW-0479">Metal-binding</keyword>
<dbReference type="CDD" id="cd18804">
    <property type="entry name" value="SF2_C_priA"/>
    <property type="match status" value="1"/>
</dbReference>
<dbReference type="InterPro" id="IPR027417">
    <property type="entry name" value="P-loop_NTPase"/>
</dbReference>
<evidence type="ECO:0000256" key="4">
    <source>
        <dbReference type="ARBA" id="ARBA00022741"/>
    </source>
</evidence>
<evidence type="ECO:0000256" key="5">
    <source>
        <dbReference type="ARBA" id="ARBA00022801"/>
    </source>
</evidence>
<sequence length="752" mass="83097">MPKVAQVIVDIAHSQVDRVFDYALGALCPVPGSRVKVPFGRTQTEGYVVALASETQVPQDKLRPITAILDDAPVIAPALIDLAFWMQRHYHCLLAEALRLMLPPGLRGERIKPKQALFAALAVGEQAALELARGLARRAPRQAQALLALIERGQVLPAAALEKEIPGAREALRALQKKGAVVLRQLEVGRGAYQDLKMEAAQVQPQLSAGQAGCADAIMRGVEGHSGVYLLHGVTGSGKTEVYFACLSRVLQEGRTAILLVPEISLTPQMVARFRARFGAQAAVLHSRLSLGERFDEWWRIRTGQARVAIGARSAIFAPVEQLGLVIIDEEHESSYRAENAPRYDAVEVAARRAQKEGATLVLGSATPSLERYAAARDGRISLLELPERIGGRALPAVQVADMREELARGNRSLFSRALAVRLKGCMARGEQAILFVNRRGHSSFVSCRSCGYVMECPNCAVSMSYHTHPERMVCHYCGHTASVPQLCPECGSRYIKYFGAGTQQVEKALREMLPQARVLRMDLDTTKTKGAHVEILEAFERGEADILIGTQMVTKGLDYPNVTLVGVLAADITLNIPDYRSPERTFQLITQVAGRAGRADLSGQVVIQTYSPEHYAIALAARQDYKAFFEREMRARKACQYPPFAVFARALCSAGQQDEAMRAAKGLQKFIARYMQQHFPQWEGCCLASHVQMAPLSKIKNEYRAQLLLRIAKNDKMKYALEYLQVAFEQWQAQEKWKGHAYFEINPVNMA</sequence>
<dbReference type="Pfam" id="PF17764">
    <property type="entry name" value="PriA_3primeBD"/>
    <property type="match status" value="1"/>
</dbReference>
<feature type="binding site" evidence="12">
    <location>
        <position position="475"/>
    </location>
    <ligand>
        <name>Zn(2+)</name>
        <dbReference type="ChEBI" id="CHEBI:29105"/>
        <label>2</label>
    </ligand>
</feature>
<protein>
    <recommendedName>
        <fullName evidence="12">Replication restart protein PriA</fullName>
    </recommendedName>
    <alternativeName>
        <fullName evidence="12">ATP-dependent DNA helicase PriA</fullName>
        <ecNumber evidence="12">5.6.2.4</ecNumber>
    </alternativeName>
    <alternativeName>
        <fullName evidence="12">DNA 3'-5' helicase PriA</fullName>
    </alternativeName>
</protein>
<dbReference type="InterPro" id="IPR011545">
    <property type="entry name" value="DEAD/DEAH_box_helicase_dom"/>
</dbReference>
<feature type="domain" description="Helicase ATP-binding" evidence="13">
    <location>
        <begin position="220"/>
        <end position="386"/>
    </location>
</feature>
<dbReference type="HAMAP" id="MF_00983">
    <property type="entry name" value="PriA"/>
    <property type="match status" value="1"/>
</dbReference>
<feature type="domain" description="Helicase C-terminal" evidence="14">
    <location>
        <begin position="483"/>
        <end position="635"/>
    </location>
</feature>
<dbReference type="GO" id="GO:0006310">
    <property type="term" value="P:DNA recombination"/>
    <property type="evidence" value="ECO:0007669"/>
    <property type="project" value="InterPro"/>
</dbReference>
<dbReference type="InterPro" id="IPR040498">
    <property type="entry name" value="PriA_CRR"/>
</dbReference>
<comment type="catalytic activity">
    <reaction evidence="12">
        <text>Couples ATP hydrolysis with the unwinding of duplex DNA by translocating in the 3'-5' direction.</text>
        <dbReference type="EC" id="5.6.2.4"/>
    </reaction>
</comment>
<feature type="binding site" evidence="12">
    <location>
        <position position="457"/>
    </location>
    <ligand>
        <name>Zn(2+)</name>
        <dbReference type="ChEBI" id="CHEBI:29105"/>
        <label>2</label>
    </ligand>
</feature>
<dbReference type="GO" id="GO:0006270">
    <property type="term" value="P:DNA replication initiation"/>
    <property type="evidence" value="ECO:0007669"/>
    <property type="project" value="TreeGrafter"/>
</dbReference>
<dbReference type="Pfam" id="PF00270">
    <property type="entry name" value="DEAD"/>
    <property type="match status" value="1"/>
</dbReference>
<reference evidence="15" key="1">
    <citation type="submission" date="2020-08" db="EMBL/GenBank/DDBJ databases">
        <title>Genome public.</title>
        <authorList>
            <person name="Liu C."/>
            <person name="Sun Q."/>
        </authorList>
    </citation>
    <scope>NUCLEOTIDE SEQUENCE</scope>
    <source>
        <strain evidence="15">NSJ-44</strain>
    </source>
</reference>
<dbReference type="Pfam" id="PF00271">
    <property type="entry name" value="Helicase_C"/>
    <property type="match status" value="1"/>
</dbReference>
<dbReference type="Pfam" id="PF18074">
    <property type="entry name" value="PriA_C"/>
    <property type="match status" value="1"/>
</dbReference>
<dbReference type="RefSeq" id="WP_249284758.1">
    <property type="nucleotide sequence ID" value="NZ_JACRSO010000002.1"/>
</dbReference>
<organism evidence="15 16">
    <name type="scientific">Luoshenia tenuis</name>
    <dbReference type="NCBI Taxonomy" id="2763654"/>
    <lineage>
        <taxon>Bacteria</taxon>
        <taxon>Bacillati</taxon>
        <taxon>Bacillota</taxon>
        <taxon>Clostridia</taxon>
        <taxon>Christensenellales</taxon>
        <taxon>Christensenellaceae</taxon>
        <taxon>Luoshenia</taxon>
    </lineage>
</organism>
<dbReference type="SMART" id="SM00490">
    <property type="entry name" value="HELICc"/>
    <property type="match status" value="1"/>
</dbReference>
<dbReference type="GO" id="GO:0003677">
    <property type="term" value="F:DNA binding"/>
    <property type="evidence" value="ECO:0007669"/>
    <property type="project" value="UniProtKB-UniRule"/>
</dbReference>
<keyword evidence="7 12" id="KW-0862">Zinc</keyword>
<gene>
    <name evidence="12 15" type="primary">priA</name>
    <name evidence="15" type="ORF">H8699_05035</name>
</gene>
<feature type="binding site" evidence="12">
    <location>
        <position position="491"/>
    </location>
    <ligand>
        <name>Zn(2+)</name>
        <dbReference type="ChEBI" id="CHEBI:29105"/>
        <label>1</label>
    </ligand>
</feature>
<dbReference type="NCBIfam" id="TIGR00595">
    <property type="entry name" value="priA"/>
    <property type="match status" value="1"/>
</dbReference>
<dbReference type="InterPro" id="IPR041222">
    <property type="entry name" value="PriA_3primeBD"/>
</dbReference>
<dbReference type="SUPFAM" id="SSF52540">
    <property type="entry name" value="P-loop containing nucleoside triphosphate hydrolases"/>
    <property type="match status" value="1"/>
</dbReference>
<dbReference type="EC" id="5.6.2.4" evidence="12"/>
<evidence type="ECO:0000313" key="15">
    <source>
        <dbReference type="EMBL" id="MBC8528792.1"/>
    </source>
</evidence>
<evidence type="ECO:0000259" key="14">
    <source>
        <dbReference type="PROSITE" id="PS51194"/>
    </source>
</evidence>
<dbReference type="InterPro" id="IPR001650">
    <property type="entry name" value="Helicase_C-like"/>
</dbReference>
<dbReference type="EMBL" id="JACRSO010000002">
    <property type="protein sequence ID" value="MBC8528792.1"/>
    <property type="molecule type" value="Genomic_DNA"/>
</dbReference>
<dbReference type="GO" id="GO:0043138">
    <property type="term" value="F:3'-5' DNA helicase activity"/>
    <property type="evidence" value="ECO:0007669"/>
    <property type="project" value="UniProtKB-EC"/>
</dbReference>
<dbReference type="Gene3D" id="3.40.50.300">
    <property type="entry name" value="P-loop containing nucleotide triphosphate hydrolases"/>
    <property type="match status" value="2"/>
</dbReference>
<feature type="binding site" evidence="12">
    <location>
        <position position="448"/>
    </location>
    <ligand>
        <name>Zn(2+)</name>
        <dbReference type="ChEBI" id="CHEBI:29105"/>
        <label>1</label>
    </ligand>
</feature>
<keyword evidence="1 12" id="KW-0639">Primosome</keyword>
<dbReference type="AlphaFoldDB" id="A0A926CZW1"/>
<keyword evidence="10 12" id="KW-0413">Isomerase</keyword>
<dbReference type="InterPro" id="IPR042115">
    <property type="entry name" value="PriA_3primeBD_sf"/>
</dbReference>
<evidence type="ECO:0000256" key="9">
    <source>
        <dbReference type="ARBA" id="ARBA00023125"/>
    </source>
</evidence>
<evidence type="ECO:0000256" key="11">
    <source>
        <dbReference type="ARBA" id="ARBA00048988"/>
    </source>
</evidence>
<keyword evidence="9 12" id="KW-0238">DNA-binding</keyword>
<evidence type="ECO:0000259" key="13">
    <source>
        <dbReference type="PROSITE" id="PS51192"/>
    </source>
</evidence>
<comment type="cofactor">
    <cofactor evidence="12">
        <name>Zn(2+)</name>
        <dbReference type="ChEBI" id="CHEBI:29105"/>
    </cofactor>
    <text evidence="12">Binds 2 zinc ions per subunit.</text>
</comment>
<evidence type="ECO:0000256" key="6">
    <source>
        <dbReference type="ARBA" id="ARBA00022806"/>
    </source>
</evidence>
<keyword evidence="16" id="KW-1185">Reference proteome</keyword>
<evidence type="ECO:0000256" key="12">
    <source>
        <dbReference type="HAMAP-Rule" id="MF_00983"/>
    </source>
</evidence>
<comment type="caution">
    <text evidence="15">The sequence shown here is derived from an EMBL/GenBank/DDBJ whole genome shotgun (WGS) entry which is preliminary data.</text>
</comment>
<feature type="binding site" evidence="12">
    <location>
        <position position="488"/>
    </location>
    <ligand>
        <name>Zn(2+)</name>
        <dbReference type="ChEBI" id="CHEBI:29105"/>
        <label>1</label>
    </ligand>
</feature>
<evidence type="ECO:0000256" key="7">
    <source>
        <dbReference type="ARBA" id="ARBA00022833"/>
    </source>
</evidence>
<dbReference type="InterPro" id="IPR005259">
    <property type="entry name" value="PriA"/>
</dbReference>
<dbReference type="InterPro" id="IPR014001">
    <property type="entry name" value="Helicase_ATP-bd"/>
</dbReference>
<evidence type="ECO:0000256" key="8">
    <source>
        <dbReference type="ARBA" id="ARBA00022840"/>
    </source>
</evidence>
<dbReference type="Gene3D" id="3.40.1440.60">
    <property type="entry name" value="PriA, 3(prime) DNA-binding domain"/>
    <property type="match status" value="1"/>
</dbReference>
<evidence type="ECO:0000256" key="10">
    <source>
        <dbReference type="ARBA" id="ARBA00023235"/>
    </source>
</evidence>
<comment type="similarity">
    <text evidence="12">Belongs to the helicase family. PriA subfamily.</text>
</comment>
<dbReference type="PANTHER" id="PTHR30580:SF0">
    <property type="entry name" value="PRIMOSOMAL PROTEIN N"/>
    <property type="match status" value="1"/>
</dbReference>
<dbReference type="FunFam" id="3.40.1440.60:FF:000001">
    <property type="entry name" value="Primosomal protein N"/>
    <property type="match status" value="1"/>
</dbReference>
<evidence type="ECO:0000313" key="16">
    <source>
        <dbReference type="Proteomes" id="UP000654279"/>
    </source>
</evidence>
<dbReference type="GO" id="GO:0016787">
    <property type="term" value="F:hydrolase activity"/>
    <property type="evidence" value="ECO:0007669"/>
    <property type="project" value="UniProtKB-KW"/>
</dbReference>
<dbReference type="SMART" id="SM00487">
    <property type="entry name" value="DEXDc"/>
    <property type="match status" value="1"/>
</dbReference>
<accession>A0A926CZW1</accession>
<keyword evidence="4 12" id="KW-0547">Nucleotide-binding</keyword>
<dbReference type="FunFam" id="3.40.50.300:FF:000489">
    <property type="entry name" value="Primosome assembly protein PriA"/>
    <property type="match status" value="1"/>
</dbReference>
<dbReference type="GO" id="GO:1990077">
    <property type="term" value="C:primosome complex"/>
    <property type="evidence" value="ECO:0007669"/>
    <property type="project" value="UniProtKB-UniRule"/>
</dbReference>
<dbReference type="GO" id="GO:0005524">
    <property type="term" value="F:ATP binding"/>
    <property type="evidence" value="ECO:0007669"/>
    <property type="project" value="UniProtKB-UniRule"/>
</dbReference>
<dbReference type="Proteomes" id="UP000654279">
    <property type="component" value="Unassembled WGS sequence"/>
</dbReference>
<keyword evidence="2 12" id="KW-0235">DNA replication</keyword>
<dbReference type="GO" id="GO:0006269">
    <property type="term" value="P:DNA replication, synthesis of primer"/>
    <property type="evidence" value="ECO:0007669"/>
    <property type="project" value="UniProtKB-KW"/>
</dbReference>
<dbReference type="GO" id="GO:0006302">
    <property type="term" value="P:double-strand break repair"/>
    <property type="evidence" value="ECO:0007669"/>
    <property type="project" value="InterPro"/>
</dbReference>
<evidence type="ECO:0000256" key="2">
    <source>
        <dbReference type="ARBA" id="ARBA00022705"/>
    </source>
</evidence>
<comment type="catalytic activity">
    <reaction evidence="11 12">
        <text>ATP + H2O = ADP + phosphate + H(+)</text>
        <dbReference type="Rhea" id="RHEA:13065"/>
        <dbReference type="ChEBI" id="CHEBI:15377"/>
        <dbReference type="ChEBI" id="CHEBI:15378"/>
        <dbReference type="ChEBI" id="CHEBI:30616"/>
        <dbReference type="ChEBI" id="CHEBI:43474"/>
        <dbReference type="ChEBI" id="CHEBI:456216"/>
        <dbReference type="EC" id="5.6.2.4"/>
    </reaction>
</comment>
<comment type="subunit">
    <text evidence="12">Component of the replication restart primosome.</text>
</comment>
<comment type="function">
    <text evidence="12">Initiates the restart of stalled replication forks, which reloads the replicative helicase on sites other than the origin of replication. Recognizes and binds to abandoned replication forks and remodels them to uncover a helicase loading site. Promotes assembly of the primosome at these replication forks.</text>
</comment>
<feature type="binding site" evidence="12">
    <location>
        <position position="478"/>
    </location>
    <ligand>
        <name>Zn(2+)</name>
        <dbReference type="ChEBI" id="CHEBI:29105"/>
        <label>2</label>
    </ligand>
</feature>
<evidence type="ECO:0000256" key="3">
    <source>
        <dbReference type="ARBA" id="ARBA00022723"/>
    </source>
</evidence>
<dbReference type="CDD" id="cd17929">
    <property type="entry name" value="DEXHc_priA"/>
    <property type="match status" value="1"/>
</dbReference>
<dbReference type="InterPro" id="IPR041236">
    <property type="entry name" value="PriA_C"/>
</dbReference>
<dbReference type="GO" id="GO:0008270">
    <property type="term" value="F:zinc ion binding"/>
    <property type="evidence" value="ECO:0007669"/>
    <property type="project" value="UniProtKB-UniRule"/>
</dbReference>
<feature type="binding site" evidence="12">
    <location>
        <position position="451"/>
    </location>
    <ligand>
        <name>Zn(2+)</name>
        <dbReference type="ChEBI" id="CHEBI:29105"/>
        <label>1</label>
    </ligand>
</feature>
<dbReference type="PANTHER" id="PTHR30580">
    <property type="entry name" value="PRIMOSOMAL PROTEIN N"/>
    <property type="match status" value="1"/>
</dbReference>
<dbReference type="Pfam" id="PF18319">
    <property type="entry name" value="Zn_ribbon_PriA"/>
    <property type="match status" value="1"/>
</dbReference>
<keyword evidence="5 12" id="KW-0378">Hydrolase</keyword>
<feature type="binding site" evidence="12">
    <location>
        <position position="460"/>
    </location>
    <ligand>
        <name>Zn(2+)</name>
        <dbReference type="ChEBI" id="CHEBI:29105"/>
        <label>2</label>
    </ligand>
</feature>
<keyword evidence="8 12" id="KW-0067">ATP-binding</keyword>
<evidence type="ECO:0000256" key="1">
    <source>
        <dbReference type="ARBA" id="ARBA00022515"/>
    </source>
</evidence>
<dbReference type="PROSITE" id="PS51192">
    <property type="entry name" value="HELICASE_ATP_BIND_1"/>
    <property type="match status" value="1"/>
</dbReference>
<keyword evidence="6 12" id="KW-0347">Helicase</keyword>